<gene>
    <name evidence="1" type="ORF">MPEBLZ_00412</name>
</gene>
<dbReference type="AlphaFoldDB" id="A0A0P8CDB2"/>
<organism evidence="1 2">
    <name type="scientific">Candidatus Methanoperedens nitratireducens</name>
    <dbReference type="NCBI Taxonomy" id="1392998"/>
    <lineage>
        <taxon>Archaea</taxon>
        <taxon>Methanobacteriati</taxon>
        <taxon>Methanobacteriota</taxon>
        <taxon>Stenosarchaea group</taxon>
        <taxon>Methanomicrobia</taxon>
        <taxon>Methanosarcinales</taxon>
        <taxon>ANME-2 cluster</taxon>
        <taxon>Candidatus Methanoperedentaceae</taxon>
        <taxon>Candidatus Methanoperedens</taxon>
    </lineage>
</organism>
<accession>A0A0P8CDB2</accession>
<reference evidence="1 2" key="1">
    <citation type="submission" date="2015-09" db="EMBL/GenBank/DDBJ databases">
        <title>A metagenomics-based metabolic model of nitrate-dependent anaerobic oxidation of methane by Methanoperedens-like archaea.</title>
        <authorList>
            <person name="Arshad A."/>
            <person name="Speth D.R."/>
            <person name="De Graaf R.M."/>
            <person name="Op Den Camp H.J."/>
            <person name="Jetten M.S."/>
            <person name="Welte C.U."/>
        </authorList>
    </citation>
    <scope>NUCLEOTIDE SEQUENCE [LARGE SCALE GENOMIC DNA]</scope>
</reference>
<evidence type="ECO:0000313" key="2">
    <source>
        <dbReference type="Proteomes" id="UP000050360"/>
    </source>
</evidence>
<dbReference type="Proteomes" id="UP000050360">
    <property type="component" value="Unassembled WGS sequence"/>
</dbReference>
<protein>
    <submittedName>
        <fullName evidence="1">Uncharacterized protein</fullName>
    </submittedName>
</protein>
<name>A0A0P8CDB2_9EURY</name>
<proteinExistence type="predicted"/>
<dbReference type="EMBL" id="LKCM01000035">
    <property type="protein sequence ID" value="KPQ44987.1"/>
    <property type="molecule type" value="Genomic_DNA"/>
</dbReference>
<evidence type="ECO:0000313" key="1">
    <source>
        <dbReference type="EMBL" id="KPQ44987.1"/>
    </source>
</evidence>
<comment type="caution">
    <text evidence="1">The sequence shown here is derived from an EMBL/GenBank/DDBJ whole genome shotgun (WGS) entry which is preliminary data.</text>
</comment>
<sequence>MNGINVVSILLWKSSYPYNYYNHNIECKEANKLMPDKNIETKKEEKRRCGRLCPDCPMKNDDEK</sequence>